<organism evidence="1">
    <name type="scientific">uncultured Caudovirales phage</name>
    <dbReference type="NCBI Taxonomy" id="2100421"/>
    <lineage>
        <taxon>Viruses</taxon>
        <taxon>Duplodnaviria</taxon>
        <taxon>Heunggongvirae</taxon>
        <taxon>Uroviricota</taxon>
        <taxon>Caudoviricetes</taxon>
        <taxon>Peduoviridae</taxon>
        <taxon>Maltschvirus</taxon>
        <taxon>Maltschvirus maltsch</taxon>
    </lineage>
</organism>
<dbReference type="EMBL" id="LR796434">
    <property type="protein sequence ID" value="CAB4144624.1"/>
    <property type="molecule type" value="Genomic_DNA"/>
</dbReference>
<evidence type="ECO:0000313" key="1">
    <source>
        <dbReference type="EMBL" id="CAB4144624.1"/>
    </source>
</evidence>
<proteinExistence type="predicted"/>
<gene>
    <name evidence="1" type="ORF">UFOVP460_51</name>
</gene>
<sequence>MATYKGRKVSLNKPFRTPNAAKKSAVYVKSGDKVKIVRFGDPKMSIKKDQPARRKSFRARHKCSTAKDKTTPRYWSCKAW</sequence>
<accession>A0A6J5MDF9</accession>
<reference evidence="1" key="1">
    <citation type="submission" date="2020-04" db="EMBL/GenBank/DDBJ databases">
        <authorList>
            <person name="Chiriac C."/>
            <person name="Salcher M."/>
            <person name="Ghai R."/>
            <person name="Kavagutti S V."/>
        </authorList>
    </citation>
    <scope>NUCLEOTIDE SEQUENCE</scope>
</reference>
<protein>
    <submittedName>
        <fullName evidence="1">Uncharacterized protein</fullName>
    </submittedName>
</protein>
<name>A0A6J5MDF9_9CAUD</name>